<dbReference type="EMBL" id="FKLO01000028">
    <property type="protein sequence ID" value="SAM59901.1"/>
    <property type="molecule type" value="Genomic_DNA"/>
</dbReference>
<dbReference type="InterPro" id="IPR045621">
    <property type="entry name" value="BPD_transp_1_N"/>
</dbReference>
<dbReference type="Gene3D" id="1.10.3720.10">
    <property type="entry name" value="MetI-like"/>
    <property type="match status" value="1"/>
</dbReference>
<dbReference type="CDD" id="cd06261">
    <property type="entry name" value="TM_PBP2"/>
    <property type="match status" value="1"/>
</dbReference>
<evidence type="ECO:0000256" key="6">
    <source>
        <dbReference type="ARBA" id="ARBA00023136"/>
    </source>
</evidence>
<dbReference type="Proteomes" id="UP000190837">
    <property type="component" value="Unassembled WGS sequence"/>
</dbReference>
<evidence type="ECO:0000313" key="10">
    <source>
        <dbReference type="Proteomes" id="UP000190837"/>
    </source>
</evidence>
<keyword evidence="5 7" id="KW-1133">Transmembrane helix</keyword>
<dbReference type="InterPro" id="IPR000515">
    <property type="entry name" value="MetI-like"/>
</dbReference>
<keyword evidence="3" id="KW-1003">Cell membrane</keyword>
<dbReference type="NCBIfam" id="NF007008">
    <property type="entry name" value="PRK09471.1"/>
    <property type="match status" value="1"/>
</dbReference>
<protein>
    <submittedName>
        <fullName evidence="9">Oligopeptide transport system permease protein OppB (TC 3.A.1.5.1)</fullName>
    </submittedName>
</protein>
<feature type="transmembrane region" description="Helical" evidence="7">
    <location>
        <begin position="286"/>
        <end position="312"/>
    </location>
</feature>
<keyword evidence="6 7" id="KW-0472">Membrane</keyword>
<dbReference type="Pfam" id="PF00528">
    <property type="entry name" value="BPD_transp_1"/>
    <property type="match status" value="1"/>
</dbReference>
<evidence type="ECO:0000313" key="9">
    <source>
        <dbReference type="EMBL" id="SAM59901.1"/>
    </source>
</evidence>
<evidence type="ECO:0000256" key="2">
    <source>
        <dbReference type="ARBA" id="ARBA00022448"/>
    </source>
</evidence>
<dbReference type="PANTHER" id="PTHR30465:SF74">
    <property type="entry name" value="OLIGOPEPTIDE TRANSPORT SYSTEM PERMEASE PROTEIN OPPB"/>
    <property type="match status" value="1"/>
</dbReference>
<proteinExistence type="inferred from homology"/>
<feature type="transmembrane region" description="Helical" evidence="7">
    <location>
        <begin position="182"/>
        <end position="201"/>
    </location>
</feature>
<dbReference type="GO" id="GO:0005886">
    <property type="term" value="C:plasma membrane"/>
    <property type="evidence" value="ECO:0007669"/>
    <property type="project" value="UniProtKB-SubCell"/>
</dbReference>
<evidence type="ECO:0000259" key="8">
    <source>
        <dbReference type="PROSITE" id="PS50928"/>
    </source>
</evidence>
<comment type="subcellular location">
    <subcellularLocation>
        <location evidence="1 7">Cell membrane</location>
        <topology evidence="1 7">Multi-pass membrane protein</topology>
    </subcellularLocation>
</comment>
<feature type="transmembrane region" description="Helical" evidence="7">
    <location>
        <begin position="244"/>
        <end position="266"/>
    </location>
</feature>
<dbReference type="Pfam" id="PF19300">
    <property type="entry name" value="BPD_transp_1_N"/>
    <property type="match status" value="1"/>
</dbReference>
<dbReference type="SUPFAM" id="SSF161098">
    <property type="entry name" value="MetI-like"/>
    <property type="match status" value="1"/>
</dbReference>
<name>A0A1C3H2W1_9GAMM</name>
<dbReference type="PANTHER" id="PTHR30465">
    <property type="entry name" value="INNER MEMBRANE ABC TRANSPORTER"/>
    <property type="match status" value="1"/>
</dbReference>
<organism evidence="9 10">
    <name type="scientific">Cardiobacterium hominis</name>
    <dbReference type="NCBI Taxonomy" id="2718"/>
    <lineage>
        <taxon>Bacteria</taxon>
        <taxon>Pseudomonadati</taxon>
        <taxon>Pseudomonadota</taxon>
        <taxon>Gammaproteobacteria</taxon>
        <taxon>Cardiobacteriales</taxon>
        <taxon>Cardiobacteriaceae</taxon>
        <taxon>Cardiobacterium</taxon>
    </lineage>
</organism>
<evidence type="ECO:0000256" key="3">
    <source>
        <dbReference type="ARBA" id="ARBA00022475"/>
    </source>
</evidence>
<dbReference type="GO" id="GO:0055085">
    <property type="term" value="P:transmembrane transport"/>
    <property type="evidence" value="ECO:0007669"/>
    <property type="project" value="InterPro"/>
</dbReference>
<accession>A0A1C3H2W1</accession>
<comment type="similarity">
    <text evidence="7">Belongs to the binding-protein-dependent transport system permease family.</text>
</comment>
<dbReference type="RefSeq" id="WP_079539690.1">
    <property type="nucleotide sequence ID" value="NZ_CAUQCO010000036.1"/>
</dbReference>
<feature type="domain" description="ABC transmembrane type-1" evidence="8">
    <location>
        <begin position="94"/>
        <end position="309"/>
    </location>
</feature>
<reference evidence="10" key="1">
    <citation type="submission" date="2016-04" db="EMBL/GenBank/DDBJ databases">
        <authorList>
            <person name="Tagini F."/>
        </authorList>
    </citation>
    <scope>NUCLEOTIDE SEQUENCE [LARGE SCALE GENOMIC DNA]</scope>
    <source>
        <strain evidence="10">CHUV0807</strain>
    </source>
</reference>
<evidence type="ECO:0000256" key="1">
    <source>
        <dbReference type="ARBA" id="ARBA00004651"/>
    </source>
</evidence>
<gene>
    <name evidence="9" type="ORF">CHUV0807_0667</name>
</gene>
<dbReference type="PROSITE" id="PS50928">
    <property type="entry name" value="ABC_TM1"/>
    <property type="match status" value="1"/>
</dbReference>
<keyword evidence="2 7" id="KW-0813">Transport</keyword>
<evidence type="ECO:0000256" key="5">
    <source>
        <dbReference type="ARBA" id="ARBA00022989"/>
    </source>
</evidence>
<evidence type="ECO:0000256" key="7">
    <source>
        <dbReference type="RuleBase" id="RU363032"/>
    </source>
</evidence>
<feature type="transmembrane region" description="Helical" evidence="7">
    <location>
        <begin position="94"/>
        <end position="117"/>
    </location>
</feature>
<sequence>MFQYLFRRLLVAIPTLLVIITLAFFMVRAAPGGPFDQDRKIPPEIEANLNRVYHLDEPLYQQYFRYMGNVAQGDLGPSFQYADRTVNEMIADGFLVSAELGITAIFIAVVIGSLLGISAAMRQNSRADYSIMAFAMIGITIPSFVMAALLKLGIAVSLRLWLQKHGWSADWLPHTAGWGEYGLSQAILPVTCLALPQIAYISRMMRGSMIEVLHANHVRTARAKGLPERQVILKHCLKPALMPVVSYLGPACAAVMTGSVIIEKIFDIPGIGRFFVNGALNRDYTLVLGVVVFYGALILLFNLLVDLAYAFLDPKVRLRS</sequence>
<dbReference type="AlphaFoldDB" id="A0A1C3H2W1"/>
<keyword evidence="4 7" id="KW-0812">Transmembrane</keyword>
<dbReference type="InterPro" id="IPR035906">
    <property type="entry name" value="MetI-like_sf"/>
</dbReference>
<evidence type="ECO:0000256" key="4">
    <source>
        <dbReference type="ARBA" id="ARBA00022692"/>
    </source>
</evidence>
<feature type="transmembrane region" description="Helical" evidence="7">
    <location>
        <begin position="129"/>
        <end position="162"/>
    </location>
</feature>